<evidence type="ECO:0000256" key="1">
    <source>
        <dbReference type="SAM" id="Phobius"/>
    </source>
</evidence>
<feature type="transmembrane region" description="Helical" evidence="1">
    <location>
        <begin position="149"/>
        <end position="167"/>
    </location>
</feature>
<gene>
    <name evidence="2" type="ORF">AB1471_04315</name>
</gene>
<organism evidence="2 3">
    <name type="scientific">Jeotgalibacillus marinus</name>
    <dbReference type="NCBI Taxonomy" id="86667"/>
    <lineage>
        <taxon>Bacteria</taxon>
        <taxon>Bacillati</taxon>
        <taxon>Bacillota</taxon>
        <taxon>Bacilli</taxon>
        <taxon>Bacillales</taxon>
        <taxon>Caryophanaceae</taxon>
        <taxon>Jeotgalibacillus</taxon>
    </lineage>
</organism>
<proteinExistence type="predicted"/>
<feature type="transmembrane region" description="Helical" evidence="1">
    <location>
        <begin position="83"/>
        <end position="104"/>
    </location>
</feature>
<name>A0ABV3Q1A9_9BACL</name>
<keyword evidence="1" id="KW-0472">Membrane</keyword>
<evidence type="ECO:0000313" key="2">
    <source>
        <dbReference type="EMBL" id="MEW9501026.1"/>
    </source>
</evidence>
<keyword evidence="1" id="KW-1133">Transmembrane helix</keyword>
<feature type="transmembrane region" description="Helical" evidence="1">
    <location>
        <begin position="116"/>
        <end position="137"/>
    </location>
</feature>
<sequence>MLSKWSTLQLGILLFMLAVFFTLSQVAERLQQLLHSDILFIPGSIISSLLFFIFLIGCFYLLTFFQEKKTGTFLSHKLWKKMPLILVGVFTLSAIVLMAVFTTVSIPVNFGIEYRWVLDLMLSYFLLLFYLLVVSVLIRFQDEASSETIIHRSFFVTIAAYLFFVFLF</sequence>
<dbReference type="Proteomes" id="UP001556040">
    <property type="component" value="Unassembled WGS sequence"/>
</dbReference>
<dbReference type="EMBL" id="JBFMIA010000002">
    <property type="protein sequence ID" value="MEW9501026.1"/>
    <property type="molecule type" value="Genomic_DNA"/>
</dbReference>
<dbReference type="RefSeq" id="WP_367778365.1">
    <property type="nucleotide sequence ID" value="NZ_JBFMIA010000002.1"/>
</dbReference>
<keyword evidence="3" id="KW-1185">Reference proteome</keyword>
<comment type="caution">
    <text evidence="2">The sequence shown here is derived from an EMBL/GenBank/DDBJ whole genome shotgun (WGS) entry which is preliminary data.</text>
</comment>
<protein>
    <submittedName>
        <fullName evidence="2">Uncharacterized protein</fullName>
    </submittedName>
</protein>
<accession>A0ABV3Q1A9</accession>
<keyword evidence="1" id="KW-0812">Transmembrane</keyword>
<feature type="transmembrane region" description="Helical" evidence="1">
    <location>
        <begin position="39"/>
        <end position="62"/>
    </location>
</feature>
<evidence type="ECO:0000313" key="3">
    <source>
        <dbReference type="Proteomes" id="UP001556040"/>
    </source>
</evidence>
<reference evidence="2 3" key="1">
    <citation type="journal article" date="1979" name="Int. J. Syst. Evol. Microbiol.">
        <title>Bacillus globisporus subsp. marinus subsp. nov.</title>
        <authorList>
            <person name="Liu H."/>
        </authorList>
    </citation>
    <scope>NUCLEOTIDE SEQUENCE [LARGE SCALE GENOMIC DNA]</scope>
    <source>
        <strain evidence="2 3">DSM 1297</strain>
    </source>
</reference>